<keyword evidence="3 4" id="KW-0408">Iron</keyword>
<dbReference type="GO" id="GO:0046872">
    <property type="term" value="F:metal ion binding"/>
    <property type="evidence" value="ECO:0007669"/>
    <property type="project" value="UniProtKB-KW"/>
</dbReference>
<dbReference type="NCBIfam" id="TIGR02603">
    <property type="entry name" value="CxxCH_TIGR02603"/>
    <property type="match status" value="1"/>
</dbReference>
<evidence type="ECO:0000256" key="4">
    <source>
        <dbReference type="PROSITE-ProRule" id="PRU00433"/>
    </source>
</evidence>
<dbReference type="InterPro" id="IPR036909">
    <property type="entry name" value="Cyt_c-like_dom_sf"/>
</dbReference>
<dbReference type="SUPFAM" id="SSF50952">
    <property type="entry name" value="Soluble quinoprotein glucose dehydrogenase"/>
    <property type="match status" value="1"/>
</dbReference>
<dbReference type="GO" id="GO:0009055">
    <property type="term" value="F:electron transfer activity"/>
    <property type="evidence" value="ECO:0007669"/>
    <property type="project" value="InterPro"/>
</dbReference>
<evidence type="ECO:0000256" key="2">
    <source>
        <dbReference type="ARBA" id="ARBA00022723"/>
    </source>
</evidence>
<keyword evidence="2 4" id="KW-0479">Metal-binding</keyword>
<dbReference type="Pfam" id="PF07995">
    <property type="entry name" value="GSDH"/>
    <property type="match status" value="1"/>
</dbReference>
<dbReference type="InterPro" id="IPR012938">
    <property type="entry name" value="Glc/Sorbosone_DH"/>
</dbReference>
<dbReference type="InterPro" id="IPR011041">
    <property type="entry name" value="Quinoprot_gluc/sorb_DH_b-prop"/>
</dbReference>
<dbReference type="PROSITE" id="PS51007">
    <property type="entry name" value="CYTC"/>
    <property type="match status" value="1"/>
</dbReference>
<gene>
    <name evidence="6" type="primary">yliI_5</name>
    <name evidence="6" type="ORF">ETAA8_55410</name>
</gene>
<dbReference type="PANTHER" id="PTHR19328">
    <property type="entry name" value="HEDGEHOG-INTERACTING PROTEIN"/>
    <property type="match status" value="1"/>
</dbReference>
<dbReference type="KEGG" id="aagg:ETAA8_55410"/>
<dbReference type="InterPro" id="IPR013427">
    <property type="entry name" value="Haem-bd_dom_put"/>
</dbReference>
<dbReference type="SUPFAM" id="SSF46626">
    <property type="entry name" value="Cytochrome c"/>
    <property type="match status" value="2"/>
</dbReference>
<keyword evidence="1 4" id="KW-0349">Heme</keyword>
<dbReference type="EMBL" id="CP036274">
    <property type="protein sequence ID" value="QDU30401.1"/>
    <property type="molecule type" value="Genomic_DNA"/>
</dbReference>
<evidence type="ECO:0000313" key="6">
    <source>
        <dbReference type="EMBL" id="QDU30401.1"/>
    </source>
</evidence>
<feature type="domain" description="Cytochrome c" evidence="5">
    <location>
        <begin position="858"/>
        <end position="996"/>
    </location>
</feature>
<dbReference type="Gene3D" id="1.10.760.10">
    <property type="entry name" value="Cytochrome c-like domain"/>
    <property type="match status" value="1"/>
</dbReference>
<dbReference type="EC" id="1.1.5.-" evidence="6"/>
<evidence type="ECO:0000256" key="3">
    <source>
        <dbReference type="ARBA" id="ARBA00023004"/>
    </source>
</evidence>
<keyword evidence="6" id="KW-0560">Oxidoreductase</keyword>
<organism evidence="6 7">
    <name type="scientific">Anatilimnocola aggregata</name>
    <dbReference type="NCBI Taxonomy" id="2528021"/>
    <lineage>
        <taxon>Bacteria</taxon>
        <taxon>Pseudomonadati</taxon>
        <taxon>Planctomycetota</taxon>
        <taxon>Planctomycetia</taxon>
        <taxon>Pirellulales</taxon>
        <taxon>Pirellulaceae</taxon>
        <taxon>Anatilimnocola</taxon>
    </lineage>
</organism>
<dbReference type="GO" id="GO:0016491">
    <property type="term" value="F:oxidoreductase activity"/>
    <property type="evidence" value="ECO:0007669"/>
    <property type="project" value="UniProtKB-KW"/>
</dbReference>
<evidence type="ECO:0000259" key="5">
    <source>
        <dbReference type="PROSITE" id="PS51007"/>
    </source>
</evidence>
<dbReference type="AlphaFoldDB" id="A0A517YJJ9"/>
<reference evidence="6 7" key="1">
    <citation type="submission" date="2019-02" db="EMBL/GenBank/DDBJ databases">
        <title>Deep-cultivation of Planctomycetes and their phenomic and genomic characterization uncovers novel biology.</title>
        <authorList>
            <person name="Wiegand S."/>
            <person name="Jogler M."/>
            <person name="Boedeker C."/>
            <person name="Pinto D."/>
            <person name="Vollmers J."/>
            <person name="Rivas-Marin E."/>
            <person name="Kohn T."/>
            <person name="Peeters S.H."/>
            <person name="Heuer A."/>
            <person name="Rast P."/>
            <person name="Oberbeckmann S."/>
            <person name="Bunk B."/>
            <person name="Jeske O."/>
            <person name="Meyerdierks A."/>
            <person name="Storesund J.E."/>
            <person name="Kallscheuer N."/>
            <person name="Luecker S."/>
            <person name="Lage O.M."/>
            <person name="Pohl T."/>
            <person name="Merkel B.J."/>
            <person name="Hornburger P."/>
            <person name="Mueller R.-W."/>
            <person name="Bruemmer F."/>
            <person name="Labrenz M."/>
            <person name="Spormann A.M."/>
            <person name="Op den Camp H."/>
            <person name="Overmann J."/>
            <person name="Amann R."/>
            <person name="Jetten M.S.M."/>
            <person name="Mascher T."/>
            <person name="Medema M.H."/>
            <person name="Devos D.P."/>
            <person name="Kaster A.-K."/>
            <person name="Ovreas L."/>
            <person name="Rohde M."/>
            <person name="Galperin M.Y."/>
            <person name="Jogler C."/>
        </authorList>
    </citation>
    <scope>NUCLEOTIDE SEQUENCE [LARGE SCALE GENOMIC DNA]</scope>
    <source>
        <strain evidence="6 7">ETA_A8</strain>
    </source>
</reference>
<dbReference type="Proteomes" id="UP000315017">
    <property type="component" value="Chromosome"/>
</dbReference>
<keyword evidence="7" id="KW-1185">Reference proteome</keyword>
<name>A0A517YJJ9_9BACT</name>
<evidence type="ECO:0000256" key="1">
    <source>
        <dbReference type="ARBA" id="ARBA00022617"/>
    </source>
</evidence>
<dbReference type="Gene3D" id="2.120.10.30">
    <property type="entry name" value="TolB, C-terminal domain"/>
    <property type="match status" value="1"/>
</dbReference>
<proteinExistence type="predicted"/>
<dbReference type="InterPro" id="IPR011042">
    <property type="entry name" value="6-blade_b-propeller_TolB-like"/>
</dbReference>
<dbReference type="GO" id="GO:0020037">
    <property type="term" value="F:heme binding"/>
    <property type="evidence" value="ECO:0007669"/>
    <property type="project" value="InterPro"/>
</dbReference>
<protein>
    <submittedName>
        <fullName evidence="6">Soluble aldose sugar dehydrogenase YliI</fullName>
        <ecNumber evidence="6">1.1.5.-</ecNumber>
    </submittedName>
</protein>
<dbReference type="InterPro" id="IPR009056">
    <property type="entry name" value="Cyt_c-like_dom"/>
</dbReference>
<dbReference type="PANTHER" id="PTHR19328:SF75">
    <property type="entry name" value="ALDOSE SUGAR DEHYDROGENASE YLII"/>
    <property type="match status" value="1"/>
</dbReference>
<accession>A0A517YJJ9</accession>
<dbReference type="OrthoDB" id="9770043at2"/>
<evidence type="ECO:0000313" key="7">
    <source>
        <dbReference type="Proteomes" id="UP000315017"/>
    </source>
</evidence>
<sequence length="996" mass="110338">MPSLRFSLVGLPYTLAMIVSFINCCMAVAQPAAAKKSEFGLEKRVPWTTSRLTGAPQPPSPYLVERVFPSLSFNEPCEMVAIPGTNRLALIEVKGKIFTFENKPTDEKLTPDLFADVTQFDKNFFRVYGIAFHPQFTKNRYCYISYVLNGRTPEGSRVSRFKVTDTDPPKLDPKSEQTVITWLGGGHNGAHMHFGPDGMLYISTGDGGDSFPPDGHNTGQDVSDLLASILRIDVDQADEGKAYRIPADNPLVNTPNARGEIWAYGVRNPWKMCFDPADGSLWVGDVGWELWEMIYRIERGGNYGWSLMEGRQPVHRERQRGPSPILPPTVEHDHTEARSITGGYFSQTDRLPELRGAYVYGDYVTGKMWGVRHQNGKVTWKQELVDTPVQIVSFGLDHAGEVYIIDYAGTLLRLKENPRRGVNSDFPKTLSATGLFVDVAKHQPAAGVIPYSINSEPWADGTTAERFVALKDQTQLSTYKKTDVQMGWIKGEFEFPSDGVLVKTVSLEMEAGNPKSHRRLETQVLHYDVDTWKAYNYIWNDEQTDAILAPDESRDRTLSIRDKSSPNGQSQQTWHHASRTECILCHTTRAASIHGFRLPQLNREQDYASVRAPQLATLNHIGLFAEPLPANVDAWPNIHDAQADLDARARAYLHVNCAHCHRRGGGGSASFDVQFDIPFDTTRLNTRPTQGTFGIHGAQVVAPGDPYRSVLYYRLAKLGHGRMPQFGSNVVDAEGVKLIHDWIASLPPANDDPVHKTAERARNERAGLLKKALGSQDAAAAGKSLQSLLSSSGSALQLIAALDREPIARKIKDQAVELGNKVDDPLVRDLFERYLPEEQRVKRLGTVIRPDDILALPGNAARGKYLFLEAASVQCRNCHRVGIQGKEVGPDLTAIGKKLDRAKLLENILEPSKTIDPKYVTSLVETVDGRVLAGVLISRSDKGVLLRGADGKDTTIAAADVEQFATQQKSIMPELLLKEMTAAQVADLLEYLSSLK</sequence>